<accession>A0ABY3HLY4</accession>
<dbReference type="InterPro" id="IPR050498">
    <property type="entry name" value="Ycf3"/>
</dbReference>
<dbReference type="RefSeq" id="WP_086501603.1">
    <property type="nucleotide sequence ID" value="NZ_MSSV01000009.1"/>
</dbReference>
<dbReference type="InterPro" id="IPR011990">
    <property type="entry name" value="TPR-like_helical_dom_sf"/>
</dbReference>
<sequence length="168" mass="19114">MKYFLMFICLTQNSVTGFCQKPDVALFQWGQEEFEKGNFEASIKFYSEAIMFNPNEFFYYYSRGLSMVELKRNMEAIIDFTKSIDLNPSEGGLYAARGQCKGNLGDFFGAISDFTKAIEYYPKNSLFFYQRGIAKIKLGKTESGCIDLSKSGELGYSKAYLTINKACN</sequence>
<dbReference type="InterPro" id="IPR019734">
    <property type="entry name" value="TPR_rpt"/>
</dbReference>
<evidence type="ECO:0000313" key="4">
    <source>
        <dbReference type="EMBL" id="TXD77265.1"/>
    </source>
</evidence>
<evidence type="ECO:0000256" key="3">
    <source>
        <dbReference type="PROSITE-ProRule" id="PRU00339"/>
    </source>
</evidence>
<evidence type="ECO:0000256" key="1">
    <source>
        <dbReference type="ARBA" id="ARBA00022737"/>
    </source>
</evidence>
<dbReference type="Proteomes" id="UP000321927">
    <property type="component" value="Unassembled WGS sequence"/>
</dbReference>
<gene>
    <name evidence="4" type="ORF">ESW18_13310</name>
</gene>
<feature type="repeat" description="TPR" evidence="3">
    <location>
        <begin position="23"/>
        <end position="56"/>
    </location>
</feature>
<organism evidence="4 5">
    <name type="scientific">Algoriphagus ratkowskyi</name>
    <dbReference type="NCBI Taxonomy" id="57028"/>
    <lineage>
        <taxon>Bacteria</taxon>
        <taxon>Pseudomonadati</taxon>
        <taxon>Bacteroidota</taxon>
        <taxon>Cytophagia</taxon>
        <taxon>Cytophagales</taxon>
        <taxon>Cyclobacteriaceae</taxon>
        <taxon>Algoriphagus</taxon>
    </lineage>
</organism>
<name>A0ABY3HLY4_9BACT</name>
<keyword evidence="5" id="KW-1185">Reference proteome</keyword>
<dbReference type="PANTHER" id="PTHR44858:SF1">
    <property type="entry name" value="UDP-N-ACETYLGLUCOSAMINE--PEPTIDE N-ACETYLGLUCOSAMINYLTRANSFERASE SPINDLY-RELATED"/>
    <property type="match status" value="1"/>
</dbReference>
<dbReference type="SUPFAM" id="SSF48452">
    <property type="entry name" value="TPR-like"/>
    <property type="match status" value="1"/>
</dbReference>
<keyword evidence="2 3" id="KW-0802">TPR repeat</keyword>
<evidence type="ECO:0000313" key="5">
    <source>
        <dbReference type="Proteomes" id="UP000321927"/>
    </source>
</evidence>
<keyword evidence="1" id="KW-0677">Repeat</keyword>
<proteinExistence type="predicted"/>
<dbReference type="EMBL" id="VORV01000008">
    <property type="protein sequence ID" value="TXD77265.1"/>
    <property type="molecule type" value="Genomic_DNA"/>
</dbReference>
<feature type="repeat" description="TPR" evidence="3">
    <location>
        <begin position="91"/>
        <end position="124"/>
    </location>
</feature>
<dbReference type="SMART" id="SM00028">
    <property type="entry name" value="TPR"/>
    <property type="match status" value="3"/>
</dbReference>
<dbReference type="PANTHER" id="PTHR44858">
    <property type="entry name" value="TETRATRICOPEPTIDE REPEAT PROTEIN 6"/>
    <property type="match status" value="1"/>
</dbReference>
<reference evidence="4 5" key="1">
    <citation type="submission" date="2019-08" db="EMBL/GenBank/DDBJ databases">
        <title>Genome of Algoriphagus ratkowskyi IC026.</title>
        <authorList>
            <person name="Bowman J.P."/>
        </authorList>
    </citation>
    <scope>NUCLEOTIDE SEQUENCE [LARGE SCALE GENOMIC DNA]</scope>
    <source>
        <strain evidence="4 5">IC026</strain>
    </source>
</reference>
<dbReference type="Gene3D" id="1.25.40.10">
    <property type="entry name" value="Tetratricopeptide repeat domain"/>
    <property type="match status" value="2"/>
</dbReference>
<protein>
    <submittedName>
        <fullName evidence="4">Tetratricopeptide repeat protein</fullName>
    </submittedName>
</protein>
<evidence type="ECO:0000256" key="2">
    <source>
        <dbReference type="ARBA" id="ARBA00022803"/>
    </source>
</evidence>
<dbReference type="Pfam" id="PF13181">
    <property type="entry name" value="TPR_8"/>
    <property type="match status" value="2"/>
</dbReference>
<comment type="caution">
    <text evidence="4">The sequence shown here is derived from an EMBL/GenBank/DDBJ whole genome shotgun (WGS) entry which is preliminary data.</text>
</comment>
<dbReference type="PROSITE" id="PS50005">
    <property type="entry name" value="TPR"/>
    <property type="match status" value="3"/>
</dbReference>
<feature type="repeat" description="TPR" evidence="3">
    <location>
        <begin position="57"/>
        <end position="90"/>
    </location>
</feature>